<dbReference type="NCBIfam" id="NF001124">
    <property type="entry name" value="PRK00139.1-2"/>
    <property type="match status" value="1"/>
</dbReference>
<evidence type="ECO:0000259" key="4">
    <source>
        <dbReference type="Pfam" id="PF08245"/>
    </source>
</evidence>
<dbReference type="HAMAP" id="MF_00208">
    <property type="entry name" value="MurE"/>
    <property type="match status" value="1"/>
</dbReference>
<dbReference type="GO" id="GO:0005524">
    <property type="term" value="F:ATP binding"/>
    <property type="evidence" value="ECO:0007669"/>
    <property type="project" value="InterPro"/>
</dbReference>
<dbReference type="InterPro" id="IPR013221">
    <property type="entry name" value="Mur_ligase_cen"/>
</dbReference>
<sequence length="514" mass="53729">MAPLPRPTSRKTAITDLGSMIGPALVRVHGNASGFVTGVELDSRQVRPGDLFAALPGHVMHGAAFAAQAVENGASALLTDSTGLTLLPADVLDRVPIIEVTQPRSCLGRISSAVYGRPSEAMTVLGITGTNGKTTVSYLLDAGLRAAGRTTGVIGTIGIRVDDTHLDTTRTTPEAPHLHAILGVMREVGVDSVAVEVSSHALDEGRVDGVRFTVAGFTNLSQDHLDYHGTMENYFEAKAALFTRERCECAVIGIDDEWGLRLSAEATVPVITWSMRNGAESGRGPRKGADWTLSRSDGEWVAEGPGGERTALDMPLPGAFNRANALCAFVMLRQLGIDGPVAAAGISQVRVPGRMEWIGRGGPVTAIVDYAHSPDAIEAAILTVRLDAAGRVIAVIGAGGDRDRAKRPMMGACAAVHADVVIVTDDNPRSEDPASIRAAVMQGALASGSGADVEEVADRRLAIIRAVELAGPGDIVLVLGKGHEQGQEIAGTILPFDDRDEVRRALGLPVGGDQ</sequence>
<dbReference type="InterPro" id="IPR004101">
    <property type="entry name" value="Mur_ligase_C"/>
</dbReference>
<dbReference type="GO" id="GO:0016881">
    <property type="term" value="F:acid-amino acid ligase activity"/>
    <property type="evidence" value="ECO:0007669"/>
    <property type="project" value="InterPro"/>
</dbReference>
<comment type="similarity">
    <text evidence="1">Belongs to the MurCDEF family. MurE subfamily.</text>
</comment>
<feature type="domain" description="Mur ligase central" evidence="4">
    <location>
        <begin position="127"/>
        <end position="331"/>
    </location>
</feature>
<dbReference type="InterPro" id="IPR005761">
    <property type="entry name" value="UDP-N-AcMur-Glu-dNH2Pim_ligase"/>
</dbReference>
<organism evidence="5">
    <name type="scientific">freshwater metagenome</name>
    <dbReference type="NCBI Taxonomy" id="449393"/>
    <lineage>
        <taxon>unclassified sequences</taxon>
        <taxon>metagenomes</taxon>
        <taxon>ecological metagenomes</taxon>
    </lineage>
</organism>
<dbReference type="PANTHER" id="PTHR23135">
    <property type="entry name" value="MUR LIGASE FAMILY MEMBER"/>
    <property type="match status" value="1"/>
</dbReference>
<dbReference type="Pfam" id="PF08245">
    <property type="entry name" value="Mur_ligase_M"/>
    <property type="match status" value="1"/>
</dbReference>
<dbReference type="SUPFAM" id="SSF53244">
    <property type="entry name" value="MurD-like peptide ligases, peptide-binding domain"/>
    <property type="match status" value="1"/>
</dbReference>
<dbReference type="EMBL" id="CAFBNE010000130">
    <property type="protein sequence ID" value="CAB4966870.1"/>
    <property type="molecule type" value="Genomic_DNA"/>
</dbReference>
<dbReference type="InterPro" id="IPR036565">
    <property type="entry name" value="Mur-like_cat_sf"/>
</dbReference>
<dbReference type="GO" id="GO:0051301">
    <property type="term" value="P:cell division"/>
    <property type="evidence" value="ECO:0007669"/>
    <property type="project" value="InterPro"/>
</dbReference>
<dbReference type="NCBIfam" id="TIGR01085">
    <property type="entry name" value="murE"/>
    <property type="match status" value="1"/>
</dbReference>
<protein>
    <submittedName>
        <fullName evidence="5">Unannotated protein</fullName>
    </submittedName>
</protein>
<dbReference type="Gene3D" id="3.40.1390.10">
    <property type="entry name" value="MurE/MurF, N-terminal domain"/>
    <property type="match status" value="1"/>
</dbReference>
<gene>
    <name evidence="5" type="ORF">UFOPK3772_02868</name>
</gene>
<dbReference type="Pfam" id="PF02875">
    <property type="entry name" value="Mur_ligase_C"/>
    <property type="match status" value="1"/>
</dbReference>
<accession>A0A6J7LEH2</accession>
<dbReference type="InterPro" id="IPR036615">
    <property type="entry name" value="Mur_ligase_C_dom_sf"/>
</dbReference>
<dbReference type="AlphaFoldDB" id="A0A6J7LEH2"/>
<dbReference type="PANTHER" id="PTHR23135:SF4">
    <property type="entry name" value="UDP-N-ACETYLMURAMOYL-L-ALANYL-D-GLUTAMATE--2,6-DIAMINOPIMELATE LIGASE MURE HOMOLOG, CHLOROPLASTIC"/>
    <property type="match status" value="1"/>
</dbReference>
<reference evidence="5" key="1">
    <citation type="submission" date="2020-05" db="EMBL/GenBank/DDBJ databases">
        <authorList>
            <person name="Chiriac C."/>
            <person name="Salcher M."/>
            <person name="Ghai R."/>
            <person name="Kavagutti S V."/>
        </authorList>
    </citation>
    <scope>NUCLEOTIDE SEQUENCE</scope>
</reference>
<dbReference type="SUPFAM" id="SSF63418">
    <property type="entry name" value="MurE/MurF N-terminal domain"/>
    <property type="match status" value="1"/>
</dbReference>
<dbReference type="NCBIfam" id="NF001126">
    <property type="entry name" value="PRK00139.1-4"/>
    <property type="match status" value="1"/>
</dbReference>
<feature type="domain" description="Mur ligase N-terminal catalytic" evidence="2">
    <location>
        <begin position="36"/>
        <end position="114"/>
    </location>
</feature>
<dbReference type="InterPro" id="IPR000713">
    <property type="entry name" value="Mur_ligase_N"/>
</dbReference>
<dbReference type="GO" id="GO:0005737">
    <property type="term" value="C:cytoplasm"/>
    <property type="evidence" value="ECO:0007669"/>
    <property type="project" value="InterPro"/>
</dbReference>
<proteinExistence type="inferred from homology"/>
<dbReference type="GO" id="GO:0008360">
    <property type="term" value="P:regulation of cell shape"/>
    <property type="evidence" value="ECO:0007669"/>
    <property type="project" value="InterPro"/>
</dbReference>
<evidence type="ECO:0000259" key="2">
    <source>
        <dbReference type="Pfam" id="PF01225"/>
    </source>
</evidence>
<dbReference type="Pfam" id="PF01225">
    <property type="entry name" value="Mur_ligase"/>
    <property type="match status" value="1"/>
</dbReference>
<dbReference type="Gene3D" id="3.90.190.20">
    <property type="entry name" value="Mur ligase, C-terminal domain"/>
    <property type="match status" value="1"/>
</dbReference>
<name>A0A6J7LEH2_9ZZZZ</name>
<evidence type="ECO:0000256" key="1">
    <source>
        <dbReference type="ARBA" id="ARBA00005898"/>
    </source>
</evidence>
<evidence type="ECO:0000313" key="5">
    <source>
        <dbReference type="EMBL" id="CAB4966870.1"/>
    </source>
</evidence>
<dbReference type="SUPFAM" id="SSF53623">
    <property type="entry name" value="MurD-like peptide ligases, catalytic domain"/>
    <property type="match status" value="1"/>
</dbReference>
<dbReference type="Gene3D" id="3.40.1190.10">
    <property type="entry name" value="Mur-like, catalytic domain"/>
    <property type="match status" value="1"/>
</dbReference>
<feature type="domain" description="Mur ligase C-terminal" evidence="3">
    <location>
        <begin position="353"/>
        <end position="482"/>
    </location>
</feature>
<evidence type="ECO:0000259" key="3">
    <source>
        <dbReference type="Pfam" id="PF02875"/>
    </source>
</evidence>
<dbReference type="InterPro" id="IPR035911">
    <property type="entry name" value="MurE/MurF_N"/>
</dbReference>